<name>A0AAD0WQX4_9BACT</name>
<dbReference type="Gene3D" id="2.60.120.370">
    <property type="entry name" value="YhcH/YjgK/YiaL"/>
    <property type="match status" value="1"/>
</dbReference>
<keyword evidence="2" id="KW-1185">Reference proteome</keyword>
<gene>
    <name evidence="1" type="ORF">ASUIS_1737</name>
</gene>
<dbReference type="NCBIfam" id="TIGR00022">
    <property type="entry name" value="YhcH/YjgK/YiaL family protein"/>
    <property type="match status" value="1"/>
</dbReference>
<accession>A0AAD0WQX4</accession>
<evidence type="ECO:0000313" key="2">
    <source>
        <dbReference type="Proteomes" id="UP000263040"/>
    </source>
</evidence>
<evidence type="ECO:0000313" key="1">
    <source>
        <dbReference type="EMBL" id="AXX90210.1"/>
    </source>
</evidence>
<dbReference type="AlphaFoldDB" id="A0AAD0WQX4"/>
<protein>
    <submittedName>
        <fullName evidence="1">DUF386 domain-containing protein</fullName>
    </submittedName>
</protein>
<dbReference type="InterPro" id="IPR004375">
    <property type="entry name" value="NanQ/TabA/YiaL"/>
</dbReference>
<proteinExistence type="predicted"/>
<organism evidence="1 2">
    <name type="scientific">Arcobacter suis CECT 7833</name>
    <dbReference type="NCBI Taxonomy" id="663365"/>
    <lineage>
        <taxon>Bacteria</taxon>
        <taxon>Pseudomonadati</taxon>
        <taxon>Campylobacterota</taxon>
        <taxon>Epsilonproteobacteria</taxon>
        <taxon>Campylobacterales</taxon>
        <taxon>Arcobacteraceae</taxon>
        <taxon>Arcobacter</taxon>
    </lineage>
</organism>
<sequence length="164" mass="19128">MALFGTLETLKSQVCDVKFQKAFAYIEKLQNKNSSEYKSILNTKVGECNKIVLDENCFVLEQAYITKDKEDCLFESHKKYIDIQYMFDGDEIMEVENINNLLIETPYKEDLDYAKHFQSKNASVLKIKENELAIFYPFDAHMPCIKIDENKKIIKAVFKILVNS</sequence>
<dbReference type="EMBL" id="CP032100">
    <property type="protein sequence ID" value="AXX90210.1"/>
    <property type="molecule type" value="Genomic_DNA"/>
</dbReference>
<dbReference type="PANTHER" id="PTHR34986:SF1">
    <property type="entry name" value="PROTEIN YIAL"/>
    <property type="match status" value="1"/>
</dbReference>
<dbReference type="PANTHER" id="PTHR34986">
    <property type="entry name" value="EVOLVED BETA-GALACTOSIDASE SUBUNIT BETA"/>
    <property type="match status" value="1"/>
</dbReference>
<dbReference type="SUPFAM" id="SSF51197">
    <property type="entry name" value="Clavaminate synthase-like"/>
    <property type="match status" value="1"/>
</dbReference>
<reference evidence="1 2" key="1">
    <citation type="submission" date="2018-08" db="EMBL/GenBank/DDBJ databases">
        <title>Complete genome of the Arcobacter suis type strain LMG 26152.</title>
        <authorList>
            <person name="Miller W.G."/>
            <person name="Yee E."/>
            <person name="Bono J.L."/>
        </authorList>
    </citation>
    <scope>NUCLEOTIDE SEQUENCE [LARGE SCALE GENOMIC DNA]</scope>
    <source>
        <strain evidence="1 2">CECT 7833</strain>
    </source>
</reference>
<dbReference type="KEGG" id="asui:ASUIS_1737"/>
<dbReference type="RefSeq" id="WP_118886725.1">
    <property type="nucleotide sequence ID" value="NZ_CP032100.1"/>
</dbReference>
<dbReference type="Pfam" id="PF04074">
    <property type="entry name" value="DUF386"/>
    <property type="match status" value="1"/>
</dbReference>
<dbReference type="GO" id="GO:0005829">
    <property type="term" value="C:cytosol"/>
    <property type="evidence" value="ECO:0007669"/>
    <property type="project" value="TreeGrafter"/>
</dbReference>
<dbReference type="Proteomes" id="UP000263040">
    <property type="component" value="Chromosome"/>
</dbReference>
<dbReference type="InterPro" id="IPR037012">
    <property type="entry name" value="NanQ/TabA/YiaL_sf"/>
</dbReference>